<dbReference type="InParanoid" id="G0EFI0"/>
<accession>G0EFI0</accession>
<dbReference type="Proteomes" id="UP000001037">
    <property type="component" value="Chromosome"/>
</dbReference>
<dbReference type="Gene3D" id="2.10.260.10">
    <property type="match status" value="1"/>
</dbReference>
<organism evidence="2 3">
    <name type="scientific">Pyrolobus fumarii (strain DSM 11204 / 1A)</name>
    <dbReference type="NCBI Taxonomy" id="694429"/>
    <lineage>
        <taxon>Archaea</taxon>
        <taxon>Thermoproteota</taxon>
        <taxon>Thermoprotei</taxon>
        <taxon>Desulfurococcales</taxon>
        <taxon>Pyrodictiaceae</taxon>
        <taxon>Pyrolobus</taxon>
    </lineage>
</organism>
<dbReference type="Pfam" id="PF04014">
    <property type="entry name" value="MazE_antitoxin"/>
    <property type="match status" value="1"/>
</dbReference>
<dbReference type="NCBIfam" id="TIGR01439">
    <property type="entry name" value="lp_hng_hel_AbrB"/>
    <property type="match status" value="1"/>
</dbReference>
<evidence type="ECO:0000313" key="2">
    <source>
        <dbReference type="EMBL" id="AEM39004.1"/>
    </source>
</evidence>
<dbReference type="KEGG" id="pfm:Pyrfu_1139"/>
<evidence type="ECO:0000259" key="1">
    <source>
        <dbReference type="PROSITE" id="PS51740"/>
    </source>
</evidence>
<feature type="domain" description="SpoVT-AbrB" evidence="1">
    <location>
        <begin position="6"/>
        <end position="51"/>
    </location>
</feature>
<proteinExistence type="predicted"/>
<dbReference type="InterPro" id="IPR052975">
    <property type="entry name" value="Repressor-like_regulatory"/>
</dbReference>
<dbReference type="InterPro" id="IPR007159">
    <property type="entry name" value="SpoVT-AbrB_dom"/>
</dbReference>
<protein>
    <submittedName>
        <fullName evidence="2">Transcriptional regulator, AbrB family</fullName>
    </submittedName>
</protein>
<sequence>MGVHVRVVVRVLRKRQVTIPKEVADLLDIREGDYLVMRVEDGRLVVEKVDPLDMLRGFLAERSGKGLAEEIDRERRLSEREL</sequence>
<gene>
    <name evidence="2" type="ordered locus">Pyrfu_1139</name>
</gene>
<dbReference type="EMBL" id="CP002838">
    <property type="protein sequence ID" value="AEM39004.1"/>
    <property type="molecule type" value="Genomic_DNA"/>
</dbReference>
<dbReference type="PROSITE" id="PS51740">
    <property type="entry name" value="SPOVT_ABRB"/>
    <property type="match status" value="1"/>
</dbReference>
<dbReference type="PANTHER" id="PTHR34860:SF6">
    <property type="entry name" value="REPRESSOR-LIKE PROTEIN SSO7C3"/>
    <property type="match status" value="1"/>
</dbReference>
<dbReference type="STRING" id="694429.Pyrfu_1139"/>
<dbReference type="HOGENOM" id="CLU_2550412_0_0_2"/>
<name>G0EFI0_PYRF1</name>
<dbReference type="SUPFAM" id="SSF89447">
    <property type="entry name" value="AbrB/MazE/MraZ-like"/>
    <property type="match status" value="1"/>
</dbReference>
<reference evidence="2 3" key="1">
    <citation type="journal article" date="2011" name="Stand. Genomic Sci.">
        <title>Complete genome sequence of the hyperthermophilic chemolithoautotroph Pyrolobus fumarii type strain (1A).</title>
        <authorList>
            <person name="Anderson I."/>
            <person name="Goker M."/>
            <person name="Nolan M."/>
            <person name="Lucas S."/>
            <person name="Hammon N."/>
            <person name="Deshpande S."/>
            <person name="Cheng J.F."/>
            <person name="Tapia R."/>
            <person name="Han C."/>
            <person name="Goodwin L."/>
            <person name="Pitluck S."/>
            <person name="Huntemann M."/>
            <person name="Liolios K."/>
            <person name="Ivanova N."/>
            <person name="Pagani I."/>
            <person name="Mavromatis K."/>
            <person name="Ovchinikova G."/>
            <person name="Pati A."/>
            <person name="Chen A."/>
            <person name="Palaniappan K."/>
            <person name="Land M."/>
            <person name="Hauser L."/>
            <person name="Brambilla E.M."/>
            <person name="Huber H."/>
            <person name="Yasawong M."/>
            <person name="Rohde M."/>
            <person name="Spring S."/>
            <person name="Abt B."/>
            <person name="Sikorski J."/>
            <person name="Wirth R."/>
            <person name="Detter J.C."/>
            <person name="Woyke T."/>
            <person name="Bristow J."/>
            <person name="Eisen J.A."/>
            <person name="Markowitz V."/>
            <person name="Hugenholtz P."/>
            <person name="Kyrpides N.C."/>
            <person name="Klenk H.P."/>
            <person name="Lapidus A."/>
        </authorList>
    </citation>
    <scope>NUCLEOTIDE SEQUENCE [LARGE SCALE GENOMIC DNA]</scope>
    <source>
        <strain evidence="3">DSM 11204 / 1A</strain>
    </source>
</reference>
<dbReference type="SMART" id="SM00966">
    <property type="entry name" value="SpoVT_AbrB"/>
    <property type="match status" value="1"/>
</dbReference>
<dbReference type="eggNOG" id="arCOG00820">
    <property type="taxonomic scope" value="Archaea"/>
</dbReference>
<evidence type="ECO:0000313" key="3">
    <source>
        <dbReference type="Proteomes" id="UP000001037"/>
    </source>
</evidence>
<dbReference type="InterPro" id="IPR037914">
    <property type="entry name" value="SpoVT-AbrB_sf"/>
</dbReference>
<keyword evidence="3" id="KW-1185">Reference proteome</keyword>
<dbReference type="GO" id="GO:0003677">
    <property type="term" value="F:DNA binding"/>
    <property type="evidence" value="ECO:0007669"/>
    <property type="project" value="InterPro"/>
</dbReference>
<dbReference type="PANTHER" id="PTHR34860">
    <property type="entry name" value="REPRESSOR-LIKE PROTEIN SSO7C3"/>
    <property type="match status" value="1"/>
</dbReference>
<dbReference type="AlphaFoldDB" id="G0EFI0"/>